<comment type="caution">
    <text evidence="7">The sequence shown here is derived from an EMBL/GenBank/DDBJ whole genome shotgun (WGS) entry which is preliminary data.</text>
</comment>
<protein>
    <submittedName>
        <fullName evidence="7">Sugar-binding transcriptional regulator</fullName>
    </submittedName>
</protein>
<dbReference type="Gene3D" id="3.40.50.1360">
    <property type="match status" value="1"/>
</dbReference>
<feature type="domain" description="Sugar-binding" evidence="5">
    <location>
        <begin position="62"/>
        <end position="314"/>
    </location>
</feature>
<dbReference type="InterPro" id="IPR036390">
    <property type="entry name" value="WH_DNA-bd_sf"/>
</dbReference>
<dbReference type="GO" id="GO:0003677">
    <property type="term" value="F:DNA binding"/>
    <property type="evidence" value="ECO:0007669"/>
    <property type="project" value="UniProtKB-KW"/>
</dbReference>
<dbReference type="InterPro" id="IPR037171">
    <property type="entry name" value="NagB/RpiA_transferase-like"/>
</dbReference>
<dbReference type="InterPro" id="IPR007630">
    <property type="entry name" value="RNA_pol_sigma70_r4"/>
</dbReference>
<comment type="similarity">
    <text evidence="1">Belongs to the SorC transcriptional regulatory family.</text>
</comment>
<dbReference type="InterPro" id="IPR051054">
    <property type="entry name" value="SorC_transcr_regulators"/>
</dbReference>
<dbReference type="GO" id="GO:0030246">
    <property type="term" value="F:carbohydrate binding"/>
    <property type="evidence" value="ECO:0007669"/>
    <property type="project" value="InterPro"/>
</dbReference>
<dbReference type="Pfam" id="PF04198">
    <property type="entry name" value="Sugar-bind"/>
    <property type="match status" value="1"/>
</dbReference>
<sequence>MTPTPLLRLMTKVARLYYEQGLRQAEIADRLDLSQSRVSRLLKQAEKEGIVRITVAVPSGFHAELEDRLQVLYGLREAVVVDCEHDDDQEALRAIGAAAAAYLETTLTAGEILGISSWSETLLAMLDNMHPSAQPGAEAVVQILGGSGNPAAEGHATRLTSRLAQLVGGEARFLPAPGVVGSRESRRALLDDPFVAAAMRWMEEITLAIVGIGALTPSKLLAASGNVFTAQELHELEDMGAVGDICLRFFDAEGVPVASSLDERVIGLDLEQIKQPRRTLALAGGPRKFAAIQGALRGRFVNVLITDRFTAERLAGDWSTVPHDDEVTA</sequence>
<keyword evidence="3" id="KW-0238">DNA-binding</keyword>
<dbReference type="SUPFAM" id="SSF100950">
    <property type="entry name" value="NagB/RpiA/CoA transferase-like"/>
    <property type="match status" value="1"/>
</dbReference>
<evidence type="ECO:0000259" key="5">
    <source>
        <dbReference type="Pfam" id="PF04198"/>
    </source>
</evidence>
<keyword evidence="2" id="KW-0805">Transcription regulation</keyword>
<proteinExistence type="inferred from homology"/>
<dbReference type="SUPFAM" id="SSF46785">
    <property type="entry name" value="Winged helix' DNA-binding domain"/>
    <property type="match status" value="1"/>
</dbReference>
<dbReference type="GO" id="GO:0003700">
    <property type="term" value="F:DNA-binding transcription factor activity"/>
    <property type="evidence" value="ECO:0007669"/>
    <property type="project" value="InterPro"/>
</dbReference>
<dbReference type="AlphaFoldDB" id="A0A9X3N554"/>
<dbReference type="GO" id="GO:0006352">
    <property type="term" value="P:DNA-templated transcription initiation"/>
    <property type="evidence" value="ECO:0007669"/>
    <property type="project" value="InterPro"/>
</dbReference>
<name>A0A9X3N554_9ACTN</name>
<evidence type="ECO:0000259" key="6">
    <source>
        <dbReference type="Pfam" id="PF04545"/>
    </source>
</evidence>
<evidence type="ECO:0000313" key="7">
    <source>
        <dbReference type="EMBL" id="MDA0180085.1"/>
    </source>
</evidence>
<dbReference type="RefSeq" id="WP_270024395.1">
    <property type="nucleotide sequence ID" value="NZ_JAPDDP010000009.1"/>
</dbReference>
<evidence type="ECO:0000256" key="4">
    <source>
        <dbReference type="ARBA" id="ARBA00023163"/>
    </source>
</evidence>
<keyword evidence="4" id="KW-0804">Transcription</keyword>
<dbReference type="PANTHER" id="PTHR34294:SF12">
    <property type="entry name" value="SUGAR-BINDING TRANSCRIPTIONAL REGULATOR"/>
    <property type="match status" value="1"/>
</dbReference>
<evidence type="ECO:0000313" key="8">
    <source>
        <dbReference type="Proteomes" id="UP001147653"/>
    </source>
</evidence>
<dbReference type="Pfam" id="PF04545">
    <property type="entry name" value="Sigma70_r4"/>
    <property type="match status" value="1"/>
</dbReference>
<dbReference type="InterPro" id="IPR007324">
    <property type="entry name" value="Sugar-bd_dom_put"/>
</dbReference>
<feature type="domain" description="RNA polymerase sigma-70 region 4" evidence="6">
    <location>
        <begin position="15"/>
        <end position="45"/>
    </location>
</feature>
<dbReference type="EMBL" id="JAPDDP010000009">
    <property type="protein sequence ID" value="MDA0180085.1"/>
    <property type="molecule type" value="Genomic_DNA"/>
</dbReference>
<organism evidence="7 8">
    <name type="scientific">Solirubrobacter phytolaccae</name>
    <dbReference type="NCBI Taxonomy" id="1404360"/>
    <lineage>
        <taxon>Bacteria</taxon>
        <taxon>Bacillati</taxon>
        <taxon>Actinomycetota</taxon>
        <taxon>Thermoleophilia</taxon>
        <taxon>Solirubrobacterales</taxon>
        <taxon>Solirubrobacteraceae</taxon>
        <taxon>Solirubrobacter</taxon>
    </lineage>
</organism>
<reference evidence="7" key="1">
    <citation type="submission" date="2022-10" db="EMBL/GenBank/DDBJ databases">
        <title>The WGS of Solirubrobacter phytolaccae KCTC 29190.</title>
        <authorList>
            <person name="Jiang Z."/>
        </authorList>
    </citation>
    <scope>NUCLEOTIDE SEQUENCE</scope>
    <source>
        <strain evidence="7">KCTC 29190</strain>
    </source>
</reference>
<dbReference type="Gene3D" id="1.10.10.60">
    <property type="entry name" value="Homeodomain-like"/>
    <property type="match status" value="1"/>
</dbReference>
<evidence type="ECO:0000256" key="3">
    <source>
        <dbReference type="ARBA" id="ARBA00023125"/>
    </source>
</evidence>
<accession>A0A9X3N554</accession>
<dbReference type="Proteomes" id="UP001147653">
    <property type="component" value="Unassembled WGS sequence"/>
</dbReference>
<evidence type="ECO:0000256" key="2">
    <source>
        <dbReference type="ARBA" id="ARBA00023015"/>
    </source>
</evidence>
<dbReference type="PANTHER" id="PTHR34294">
    <property type="entry name" value="TRANSCRIPTIONAL REGULATOR-RELATED"/>
    <property type="match status" value="1"/>
</dbReference>
<evidence type="ECO:0000256" key="1">
    <source>
        <dbReference type="ARBA" id="ARBA00010466"/>
    </source>
</evidence>
<keyword evidence="8" id="KW-1185">Reference proteome</keyword>
<gene>
    <name evidence="7" type="ORF">OJ997_07240</name>
</gene>